<dbReference type="GO" id="GO:0003677">
    <property type="term" value="F:DNA binding"/>
    <property type="evidence" value="ECO:0007669"/>
    <property type="project" value="UniProtKB-KW"/>
</dbReference>
<feature type="domain" description="HTH hxlR-type" evidence="4">
    <location>
        <begin position="14"/>
        <end position="114"/>
    </location>
</feature>
<protein>
    <submittedName>
        <fullName evidence="5">Helix-turn-helix transcriptional regulator</fullName>
    </submittedName>
</protein>
<keyword evidence="2" id="KW-0238">DNA-binding</keyword>
<evidence type="ECO:0000256" key="1">
    <source>
        <dbReference type="ARBA" id="ARBA00023015"/>
    </source>
</evidence>
<dbReference type="PROSITE" id="PS51118">
    <property type="entry name" value="HTH_HXLR"/>
    <property type="match status" value="1"/>
</dbReference>
<keyword evidence="3" id="KW-0804">Transcription</keyword>
<dbReference type="Proteomes" id="UP001144096">
    <property type="component" value="Unassembled WGS sequence"/>
</dbReference>
<organism evidence="5 6">
    <name type="scientific">Amycolatopsis iheyensis</name>
    <dbReference type="NCBI Taxonomy" id="2945988"/>
    <lineage>
        <taxon>Bacteria</taxon>
        <taxon>Bacillati</taxon>
        <taxon>Actinomycetota</taxon>
        <taxon>Actinomycetes</taxon>
        <taxon>Pseudonocardiales</taxon>
        <taxon>Pseudonocardiaceae</taxon>
        <taxon>Amycolatopsis</taxon>
    </lineage>
</organism>
<keyword evidence="6" id="KW-1185">Reference proteome</keyword>
<gene>
    <name evidence="5" type="ORF">M8542_08825</name>
</gene>
<name>A0A9X2SJK2_9PSEU</name>
<dbReference type="EMBL" id="JAMXQV010000003">
    <property type="protein sequence ID" value="MCR6482921.1"/>
    <property type="molecule type" value="Genomic_DNA"/>
</dbReference>
<accession>A0A9X2SJK2</accession>
<dbReference type="PANTHER" id="PTHR33204:SF18">
    <property type="entry name" value="TRANSCRIPTIONAL REGULATORY PROTEIN"/>
    <property type="match status" value="1"/>
</dbReference>
<dbReference type="Pfam" id="PF01638">
    <property type="entry name" value="HxlR"/>
    <property type="match status" value="1"/>
</dbReference>
<evidence type="ECO:0000313" key="5">
    <source>
        <dbReference type="EMBL" id="MCR6482921.1"/>
    </source>
</evidence>
<comment type="caution">
    <text evidence="5">The sequence shown here is derived from an EMBL/GenBank/DDBJ whole genome shotgun (WGS) entry which is preliminary data.</text>
</comment>
<evidence type="ECO:0000256" key="2">
    <source>
        <dbReference type="ARBA" id="ARBA00023125"/>
    </source>
</evidence>
<dbReference type="AlphaFoldDB" id="A0A9X2SJK2"/>
<sequence>MAQPVSATPDHGSCTIGRVLTAVGDKWSLRLLCEAALNGVTRFKDFQTVLGVAPDVLGQRLTKLVDEGLLTKEPYQEPGQRSRFRYGLTPAGEELRLALAALQQWGEVHRPRPDSVALTEVGRTLGSDRPVRVAFVDDEGHVVPADDIDFRYSV</sequence>
<keyword evidence="1" id="KW-0805">Transcription regulation</keyword>
<dbReference type="PANTHER" id="PTHR33204">
    <property type="entry name" value="TRANSCRIPTIONAL REGULATOR, MARR FAMILY"/>
    <property type="match status" value="1"/>
</dbReference>
<evidence type="ECO:0000256" key="3">
    <source>
        <dbReference type="ARBA" id="ARBA00023163"/>
    </source>
</evidence>
<proteinExistence type="predicted"/>
<dbReference type="Gene3D" id="1.10.10.10">
    <property type="entry name" value="Winged helix-like DNA-binding domain superfamily/Winged helix DNA-binding domain"/>
    <property type="match status" value="1"/>
</dbReference>
<dbReference type="InterPro" id="IPR002577">
    <property type="entry name" value="HTH_HxlR"/>
</dbReference>
<dbReference type="RefSeq" id="WP_257919538.1">
    <property type="nucleotide sequence ID" value="NZ_JAMXQV010000003.1"/>
</dbReference>
<evidence type="ECO:0000313" key="6">
    <source>
        <dbReference type="Proteomes" id="UP001144096"/>
    </source>
</evidence>
<dbReference type="SUPFAM" id="SSF46785">
    <property type="entry name" value="Winged helix' DNA-binding domain"/>
    <property type="match status" value="1"/>
</dbReference>
<dbReference type="InterPro" id="IPR036388">
    <property type="entry name" value="WH-like_DNA-bd_sf"/>
</dbReference>
<reference evidence="5" key="1">
    <citation type="submission" date="2022-06" db="EMBL/GenBank/DDBJ databases">
        <title>Amycolatopsis iheyaensis sp. nov., a new species of the genus Amycolatopsis isolated from soil in Iheya island, Japan.</title>
        <authorList>
            <person name="Ngamcharungchit C."/>
            <person name="Kanto H."/>
            <person name="Take A."/>
            <person name="Intra B."/>
            <person name="Matsumoto A."/>
            <person name="Panbangred W."/>
            <person name="Inahashi Y."/>
        </authorList>
    </citation>
    <scope>NUCLEOTIDE SEQUENCE</scope>
    <source>
        <strain evidence="5">OK19-0408</strain>
    </source>
</reference>
<evidence type="ECO:0000259" key="4">
    <source>
        <dbReference type="PROSITE" id="PS51118"/>
    </source>
</evidence>
<dbReference type="InterPro" id="IPR036390">
    <property type="entry name" value="WH_DNA-bd_sf"/>
</dbReference>